<name>A0AA35G6R9_9FIRM</name>
<dbReference type="InterPro" id="IPR016047">
    <property type="entry name" value="M23ase_b-sheet_dom"/>
</dbReference>
<dbReference type="KEGG" id="cmic:caldi_28760"/>
<dbReference type="SUPFAM" id="SSF54106">
    <property type="entry name" value="LysM domain"/>
    <property type="match status" value="2"/>
</dbReference>
<dbReference type="CDD" id="cd12797">
    <property type="entry name" value="M23_peptidase"/>
    <property type="match status" value="1"/>
</dbReference>
<dbReference type="Pfam" id="PF01476">
    <property type="entry name" value="LysM"/>
    <property type="match status" value="2"/>
</dbReference>
<gene>
    <name evidence="3" type="ORF">caldi_28760</name>
</gene>
<organism evidence="3 4">
    <name type="scientific">Caldinitratiruptor microaerophilus</name>
    <dbReference type="NCBI Taxonomy" id="671077"/>
    <lineage>
        <taxon>Bacteria</taxon>
        <taxon>Bacillati</taxon>
        <taxon>Bacillota</taxon>
        <taxon>Clostridia</taxon>
        <taxon>Eubacteriales</taxon>
        <taxon>Symbiobacteriaceae</taxon>
        <taxon>Caldinitratiruptor</taxon>
    </lineage>
</organism>
<dbReference type="PANTHER" id="PTHR21666:SF270">
    <property type="entry name" value="MUREIN HYDROLASE ACTIVATOR ENVC"/>
    <property type="match status" value="1"/>
</dbReference>
<dbReference type="GO" id="GO:0004222">
    <property type="term" value="F:metalloendopeptidase activity"/>
    <property type="evidence" value="ECO:0007669"/>
    <property type="project" value="TreeGrafter"/>
</dbReference>
<keyword evidence="4" id="KW-1185">Reference proteome</keyword>
<evidence type="ECO:0000313" key="4">
    <source>
        <dbReference type="Proteomes" id="UP001163687"/>
    </source>
</evidence>
<dbReference type="PROSITE" id="PS51782">
    <property type="entry name" value="LYSM"/>
    <property type="match status" value="2"/>
</dbReference>
<sequence length="337" mass="34709">MDREAWKRLGLLALGCMLSFTLGWRRQAAADRAFPGEPAAAALAPLPLGVGGPDVGPQRSGGAEAPTGPAGGGAGGQGPAAAAAGAGVPGDGPPPGRPATYTVRTGDTLGAIARRLGVKVEALRVANGLTGDTIFPGQVLTVPGERPTEHVVRAGDTAWDIARLYGITLEELAAVNPDLEDLGLLQVGQALRLPAGARWQGEEAAPDVRIAPDARFVWPASGPISSPYGPRWGRFHSGIDIAANAGDPILAARAGVVDLAGWVGGYGNTVILRHADGSRTLYAHSSRVLVRPGDRVRQGQVIARVGSTGRSTGPHLHFELIAGRPVDPMRYLPRRGG</sequence>
<dbReference type="InterPro" id="IPR050570">
    <property type="entry name" value="Cell_wall_metabolism_enzyme"/>
</dbReference>
<dbReference type="SMART" id="SM00257">
    <property type="entry name" value="LysM"/>
    <property type="match status" value="2"/>
</dbReference>
<evidence type="ECO:0000313" key="3">
    <source>
        <dbReference type="EMBL" id="BDG61786.1"/>
    </source>
</evidence>
<dbReference type="Pfam" id="PF01551">
    <property type="entry name" value="Peptidase_M23"/>
    <property type="match status" value="1"/>
</dbReference>
<dbReference type="PANTHER" id="PTHR21666">
    <property type="entry name" value="PEPTIDASE-RELATED"/>
    <property type="match status" value="1"/>
</dbReference>
<feature type="region of interest" description="Disordered" evidence="1">
    <location>
        <begin position="50"/>
        <end position="102"/>
    </location>
</feature>
<dbReference type="InterPro" id="IPR036779">
    <property type="entry name" value="LysM_dom_sf"/>
</dbReference>
<dbReference type="AlphaFoldDB" id="A0AA35G6R9"/>
<dbReference type="Gene3D" id="2.70.70.10">
    <property type="entry name" value="Glucose Permease (Domain IIA)"/>
    <property type="match status" value="1"/>
</dbReference>
<dbReference type="EMBL" id="AP025628">
    <property type="protein sequence ID" value="BDG61786.1"/>
    <property type="molecule type" value="Genomic_DNA"/>
</dbReference>
<dbReference type="Proteomes" id="UP001163687">
    <property type="component" value="Chromosome"/>
</dbReference>
<dbReference type="InterPro" id="IPR011055">
    <property type="entry name" value="Dup_hybrid_motif"/>
</dbReference>
<evidence type="ECO:0000256" key="1">
    <source>
        <dbReference type="SAM" id="MobiDB-lite"/>
    </source>
</evidence>
<accession>A0AA35G6R9</accession>
<dbReference type="SUPFAM" id="SSF51261">
    <property type="entry name" value="Duplicated hybrid motif"/>
    <property type="match status" value="1"/>
</dbReference>
<protein>
    <recommendedName>
        <fullName evidence="2">LysM domain-containing protein</fullName>
    </recommendedName>
</protein>
<dbReference type="CDD" id="cd00118">
    <property type="entry name" value="LysM"/>
    <property type="match status" value="2"/>
</dbReference>
<evidence type="ECO:0000259" key="2">
    <source>
        <dbReference type="PROSITE" id="PS51782"/>
    </source>
</evidence>
<proteinExistence type="predicted"/>
<feature type="domain" description="LysM" evidence="2">
    <location>
        <begin position="148"/>
        <end position="193"/>
    </location>
</feature>
<feature type="compositionally biased region" description="Gly residues" evidence="1">
    <location>
        <begin position="69"/>
        <end position="78"/>
    </location>
</feature>
<feature type="domain" description="LysM" evidence="2">
    <location>
        <begin position="99"/>
        <end position="142"/>
    </location>
</feature>
<reference evidence="3" key="1">
    <citation type="submission" date="2022-03" db="EMBL/GenBank/DDBJ databases">
        <title>Complete genome sequence of Caldinitratiruptor microaerophilus.</title>
        <authorList>
            <person name="Mukaiyama R."/>
            <person name="Nishiyama T."/>
            <person name="Ueda K."/>
        </authorList>
    </citation>
    <scope>NUCLEOTIDE SEQUENCE</scope>
    <source>
        <strain evidence="3">JCM 16183</strain>
    </source>
</reference>
<dbReference type="RefSeq" id="WP_264842413.1">
    <property type="nucleotide sequence ID" value="NZ_AP025628.1"/>
</dbReference>
<dbReference type="InterPro" id="IPR018392">
    <property type="entry name" value="LysM"/>
</dbReference>
<feature type="compositionally biased region" description="Low complexity" evidence="1">
    <location>
        <begin position="55"/>
        <end position="68"/>
    </location>
</feature>
<dbReference type="Gene3D" id="3.10.350.10">
    <property type="entry name" value="LysM domain"/>
    <property type="match status" value="2"/>
</dbReference>